<dbReference type="AlphaFoldDB" id="A0A8K0UMM1"/>
<feature type="compositionally biased region" description="Polar residues" evidence="1">
    <location>
        <begin position="100"/>
        <end position="109"/>
    </location>
</feature>
<organism evidence="2 3">
    <name type="scientific">Cristinia sonorae</name>
    <dbReference type="NCBI Taxonomy" id="1940300"/>
    <lineage>
        <taxon>Eukaryota</taxon>
        <taxon>Fungi</taxon>
        <taxon>Dikarya</taxon>
        <taxon>Basidiomycota</taxon>
        <taxon>Agaricomycotina</taxon>
        <taxon>Agaricomycetes</taxon>
        <taxon>Agaricomycetidae</taxon>
        <taxon>Agaricales</taxon>
        <taxon>Pleurotineae</taxon>
        <taxon>Stephanosporaceae</taxon>
        <taxon>Cristinia</taxon>
    </lineage>
</organism>
<name>A0A8K0UMM1_9AGAR</name>
<feature type="region of interest" description="Disordered" evidence="1">
    <location>
        <begin position="98"/>
        <end position="122"/>
    </location>
</feature>
<reference evidence="2" key="1">
    <citation type="journal article" date="2021" name="New Phytol.">
        <title>Evolutionary innovations through gain and loss of genes in the ectomycorrhizal Boletales.</title>
        <authorList>
            <person name="Wu G."/>
            <person name="Miyauchi S."/>
            <person name="Morin E."/>
            <person name="Kuo A."/>
            <person name="Drula E."/>
            <person name="Varga T."/>
            <person name="Kohler A."/>
            <person name="Feng B."/>
            <person name="Cao Y."/>
            <person name="Lipzen A."/>
            <person name="Daum C."/>
            <person name="Hundley H."/>
            <person name="Pangilinan J."/>
            <person name="Johnson J."/>
            <person name="Barry K."/>
            <person name="LaButti K."/>
            <person name="Ng V."/>
            <person name="Ahrendt S."/>
            <person name="Min B."/>
            <person name="Choi I.G."/>
            <person name="Park H."/>
            <person name="Plett J.M."/>
            <person name="Magnuson J."/>
            <person name="Spatafora J.W."/>
            <person name="Nagy L.G."/>
            <person name="Henrissat B."/>
            <person name="Grigoriev I.V."/>
            <person name="Yang Z.L."/>
            <person name="Xu J."/>
            <person name="Martin F.M."/>
        </authorList>
    </citation>
    <scope>NUCLEOTIDE SEQUENCE</scope>
    <source>
        <strain evidence="2">KKN 215</strain>
    </source>
</reference>
<protein>
    <recommendedName>
        <fullName evidence="4">F-box domain-containing protein</fullName>
    </recommendedName>
</protein>
<evidence type="ECO:0000313" key="2">
    <source>
        <dbReference type="EMBL" id="KAH8099509.1"/>
    </source>
</evidence>
<dbReference type="OrthoDB" id="2977329at2759"/>
<sequence>MRTAWPETASQYTGRNRRRCRGRRVRRIRVRWTPVMSSSVQDIFGPDDVSLDLRAGFHLRLGLGDSRCCPRPIHLTLQTDPHYNVTSLFVRDKWVDPPHSSGSTTSEVATPTVRHEQHTDSTPDLLNEVEPTFALCGTTSPVPVELCEAIIDYVAMDEGPHRKCYLYSCALTCRAWVPRCRYHLTVQGFVLKGPKTVATYASTLRLFPNLATWVESLEINIDAPASWIGSLPSALGPFLPGLTRIRIGGNLKENLTLHPTFNRCLTLFQSVTELEWSLPVETVFTTLTTFISQLPALRKLRIRGRGDPTLTMVPAPDLHLHDFSLQRPIPPMPQLTHLSFLDIAADSLGLAAWLSSIPSIRELQVLVLDGLQVGGRASSEPFRDLVSACVGVQVLTLKFSFMSERFTTDEFSLHTCTNLRVLAISISRTTSSLTRLLRTVPSMHLIRLTLCLDDRDARSLGRVVFEDLHCVDEALCSSQFERLVYSFSNYSLAESFPALSLKSLGRKHTVVPHVAEEEEIHARRGSLRCWKCNSVSVVFSCG</sequence>
<dbReference type="InterPro" id="IPR032675">
    <property type="entry name" value="LRR_dom_sf"/>
</dbReference>
<dbReference type="EMBL" id="JAEVFJ010000019">
    <property type="protein sequence ID" value="KAH8099509.1"/>
    <property type="molecule type" value="Genomic_DNA"/>
</dbReference>
<comment type="caution">
    <text evidence="2">The sequence shown here is derived from an EMBL/GenBank/DDBJ whole genome shotgun (WGS) entry which is preliminary data.</text>
</comment>
<accession>A0A8K0UMM1</accession>
<proteinExistence type="predicted"/>
<dbReference type="Proteomes" id="UP000813824">
    <property type="component" value="Unassembled WGS sequence"/>
</dbReference>
<evidence type="ECO:0008006" key="4">
    <source>
        <dbReference type="Google" id="ProtNLM"/>
    </source>
</evidence>
<dbReference type="SUPFAM" id="SSF52047">
    <property type="entry name" value="RNI-like"/>
    <property type="match status" value="1"/>
</dbReference>
<evidence type="ECO:0000313" key="3">
    <source>
        <dbReference type="Proteomes" id="UP000813824"/>
    </source>
</evidence>
<keyword evidence="3" id="KW-1185">Reference proteome</keyword>
<evidence type="ECO:0000256" key="1">
    <source>
        <dbReference type="SAM" id="MobiDB-lite"/>
    </source>
</evidence>
<dbReference type="Gene3D" id="3.80.10.10">
    <property type="entry name" value="Ribonuclease Inhibitor"/>
    <property type="match status" value="1"/>
</dbReference>
<gene>
    <name evidence="2" type="ORF">BXZ70DRAFT_230000</name>
</gene>